<evidence type="ECO:0000256" key="2">
    <source>
        <dbReference type="SAM" id="SignalP"/>
    </source>
</evidence>
<feature type="domain" description="Alpha-2-macroglobulin" evidence="4">
    <location>
        <begin position="1284"/>
        <end position="1374"/>
    </location>
</feature>
<dbReference type="InterPro" id="IPR051802">
    <property type="entry name" value="YfhM-like"/>
</dbReference>
<evidence type="ECO:0000256" key="1">
    <source>
        <dbReference type="ARBA" id="ARBA00010556"/>
    </source>
</evidence>
<protein>
    <recommendedName>
        <fullName evidence="7">Alpha-2-macroglobulin domain-containing protein</fullName>
    </recommendedName>
</protein>
<evidence type="ECO:0000259" key="4">
    <source>
        <dbReference type="SMART" id="SM01360"/>
    </source>
</evidence>
<dbReference type="InterPro" id="IPR001599">
    <property type="entry name" value="Macroglobln_a2"/>
</dbReference>
<feature type="domain" description="Alpha-2-macroglobulin bait region" evidence="3">
    <location>
        <begin position="977"/>
        <end position="1117"/>
    </location>
</feature>
<dbReference type="Gene3D" id="2.60.40.1930">
    <property type="match status" value="1"/>
</dbReference>
<feature type="chain" id="PRO_5015933954" description="Alpha-2-macroglobulin domain-containing protein" evidence="2">
    <location>
        <begin position="38"/>
        <end position="2061"/>
    </location>
</feature>
<dbReference type="Gene3D" id="1.50.10.20">
    <property type="match status" value="1"/>
</dbReference>
<dbReference type="Pfam" id="PF17973">
    <property type="entry name" value="bMG10"/>
    <property type="match status" value="1"/>
</dbReference>
<dbReference type="InterPro" id="IPR013783">
    <property type="entry name" value="Ig-like_fold"/>
</dbReference>
<dbReference type="GO" id="GO:0004866">
    <property type="term" value="F:endopeptidase inhibitor activity"/>
    <property type="evidence" value="ECO:0007669"/>
    <property type="project" value="InterPro"/>
</dbReference>
<dbReference type="SMART" id="SM01359">
    <property type="entry name" value="A2M_N_2"/>
    <property type="match status" value="1"/>
</dbReference>
<dbReference type="InterPro" id="IPR008930">
    <property type="entry name" value="Terpenoid_cyclase/PrenylTrfase"/>
</dbReference>
<dbReference type="Pfam" id="PF01835">
    <property type="entry name" value="MG2"/>
    <property type="match status" value="1"/>
</dbReference>
<feature type="signal peptide" evidence="2">
    <location>
        <begin position="1"/>
        <end position="37"/>
    </location>
</feature>
<organism evidence="5 6">
    <name type="scientific">Ereboglobus luteus</name>
    <dbReference type="NCBI Taxonomy" id="1796921"/>
    <lineage>
        <taxon>Bacteria</taxon>
        <taxon>Pseudomonadati</taxon>
        <taxon>Verrucomicrobiota</taxon>
        <taxon>Opitutia</taxon>
        <taxon>Opitutales</taxon>
        <taxon>Opitutaceae</taxon>
        <taxon>Ereboglobus</taxon>
    </lineage>
</organism>
<name>A0A2U8E4H6_9BACT</name>
<accession>A0A2U8E4H6</accession>
<dbReference type="Pfam" id="PF07703">
    <property type="entry name" value="A2M_BRD"/>
    <property type="match status" value="1"/>
</dbReference>
<evidence type="ECO:0000313" key="5">
    <source>
        <dbReference type="EMBL" id="AWI09751.1"/>
    </source>
</evidence>
<keyword evidence="6" id="KW-1185">Reference proteome</keyword>
<reference evidence="5 6" key="1">
    <citation type="journal article" date="2018" name="Syst. Appl. Microbiol.">
        <title>Ereboglobus luteus gen. nov. sp. nov. from cockroach guts, and new insights into the oxygen relationship of the genera Opitutus and Didymococcus (Verrucomicrobia: Opitutaceae).</title>
        <authorList>
            <person name="Tegtmeier D."/>
            <person name="Belitz A."/>
            <person name="Radek R."/>
            <person name="Heimerl T."/>
            <person name="Brune A."/>
        </authorList>
    </citation>
    <scope>NUCLEOTIDE SEQUENCE [LARGE SCALE GENOMIC DNA]</scope>
    <source>
        <strain evidence="5 6">Ho45</strain>
    </source>
</reference>
<dbReference type="Proteomes" id="UP000244896">
    <property type="component" value="Chromosome"/>
</dbReference>
<dbReference type="InterPro" id="IPR041246">
    <property type="entry name" value="Bact_MG10"/>
</dbReference>
<dbReference type="PANTHER" id="PTHR40094:SF1">
    <property type="entry name" value="UBIQUITIN DOMAIN-CONTAINING PROTEIN"/>
    <property type="match status" value="1"/>
</dbReference>
<dbReference type="EMBL" id="CP023004">
    <property type="protein sequence ID" value="AWI09751.1"/>
    <property type="molecule type" value="Genomic_DNA"/>
</dbReference>
<comment type="similarity">
    <text evidence="1">Belongs to the protease inhibitor I39 (alpha-2-macroglobulin) family. Bacterial alpha-2-macroglobulin subfamily.</text>
</comment>
<dbReference type="OrthoDB" id="9767116at2"/>
<dbReference type="InterPro" id="IPR011625">
    <property type="entry name" value="A2M_N_BRD"/>
</dbReference>
<dbReference type="SMART" id="SM01360">
    <property type="entry name" value="A2M"/>
    <property type="match status" value="1"/>
</dbReference>
<gene>
    <name evidence="5" type="ORF">CKA38_11275</name>
</gene>
<dbReference type="SUPFAM" id="SSF48239">
    <property type="entry name" value="Terpenoid cyclases/Protein prenyltransferases"/>
    <property type="match status" value="1"/>
</dbReference>
<dbReference type="PANTHER" id="PTHR40094">
    <property type="entry name" value="ALPHA-2-MACROGLOBULIN HOMOLOG"/>
    <property type="match status" value="1"/>
</dbReference>
<dbReference type="InterPro" id="IPR002890">
    <property type="entry name" value="MG2"/>
</dbReference>
<dbReference type="KEGG" id="elut:CKA38_11275"/>
<evidence type="ECO:0000313" key="6">
    <source>
        <dbReference type="Proteomes" id="UP000244896"/>
    </source>
</evidence>
<evidence type="ECO:0000259" key="3">
    <source>
        <dbReference type="SMART" id="SM01359"/>
    </source>
</evidence>
<proteinExistence type="inferred from homology"/>
<evidence type="ECO:0008006" key="7">
    <source>
        <dbReference type="Google" id="ProtNLM"/>
    </source>
</evidence>
<dbReference type="Pfam" id="PF00207">
    <property type="entry name" value="A2M"/>
    <property type="match status" value="1"/>
</dbReference>
<sequence>MVNKNSTQPFSLYMKRNLPLVLALLFSLFTLHTSLFAANRAADWRAVADAQKAGQPKTASAALDKIITGAIADETWPEAVRAILAKTQIDAFIEEPREQAATAIRALNTWLADDHAPALPASMRPLLEAALAKTWWEYYQANRWHLLQRTQTSEQPSDDFLTWDARRVLAKTAQHFEAALANPSALQRTPIDIFEPLIAKGELPDTYRPTLYDFLINEAIAFYSAGDQGVSKSEDAFEPEADSPILGSLEEFLAWNAAGTGSAGISPSLRAVQLYQQLLRFHLDDPQPQVALTDADLHRINWAASLLGQPARERHLAALRDYIARNEKLHVATTACLRLAQLLESTDPAAAYAAAQQGIRLHPRAPFANDCRNLIARLDAPSLQSIMTERTWAHPAPEITIRYRNQQKLYLRAIPCEWEMFLQKSHNRPENISRNEFNALLASAPAKEWTTTLPPTPDHAYRDEKIPSPTDLSPGFYFIVASFDESFSDNKNLLAHAPVWVSDLAIIRNQSYEGPLTGYVVNATTGEPQHGVTLTAWRSTTKGDRLALPASTTEADGSFTIPTPYLENEYPNYVLLARAPGGQAVASPGTIYLNSHPQTPASPYDSIVFFADRSIYRPGQEIRFKGVVFRSDNENADYTPLAQHTATVILNDPNGKEAARVTLTTNDFGSLSGSFTVPAGRLTGYYRISTTSGERGATGIRIEEYKRPKFEVTLPAPETAPKLDSAVTLTGTATAYTGAPIDGAKVTWRVRRIVRWPRWCAWFLPRIETREIAHDTIATDAAGKFTIQFTAHPDKTADAKNEPIFDYTITAEVTDTTGETRTASRTISVGYTALAADISAAEWQTDQAPVTLKIKTTTLDGISQSAQGTVAIHALKQPDKIPQARLHTYYYYGYTPESENTNPADIRNWPESPDALSTHTFTTDAKTGLAEIAAKLPAGLYRAIVSTKDRFGKTVAARTEIRVLAPDATRYENKQDFVFAASSLTLQPGDTFTALWGSGYDTARALVSFEQNGKILRSYWTDAGVTQQKITLPITESMRGGVTLRVFQVRDNRLVSATREISVPWETKKLKITWEHFNSKLVPGGRETWTARITGPDAEHAAAEFAAALYDASLDQFSPHQWSDLTGIFRQNYNRSSGWGTTNDAVSFRTMVNDLHIRQRRVQNKPPYRHWASSERLPFAGINFYYNNGSEIVMLDRFMVTSEREGRAQVIVEQRAAPASPARIGGLDFRYADSKMDSATLGSASTGEFMKSMPGVSLEPDASNPSASAPDLAAVTARKNLNETAFFFPQLLTDSDGSVRMEFTVPEALTRWKFLGFAHDKQLRSAILTDTAVTAKDLMVQPNPPRFLREGDTVEFTVKVTNMTDKPQTGSAQLTFADASTLKDMDIFTFETIDGEANRPKRPFTLAPNSSKTISWRIYVSDGQGFLTYKAVASTGAVSDGEEGFLPVLSRRQLVTESITLPVRDKGTYTFRFPKLAESETSALQSFSPSALRHESLTVQMTSNPAWYAVLALPNLMEYPHECTEQLFNRYYANALAAHIANSDPKIARVFEQWRNTPALESPLLKNEDLKSVLIEETPWLRDATRESENRRAIGNLFDANRTAAQTQAIIAQLAERQMNNGLWAWFPGGRGSDYITRYLVAGFARLRHFGIPLDNRADTMLKRAVTALDAALAKHHAELIATKNFNPDGNHIRSADAFQLYTRSFYLKEIPIPDTARAAYDFYTAQARKHWLSLPRQSQGHAALALARMSDTATPAAIVTSLKQHAKNHDELGMYWADTNRGWFWWQAPIETQALMIEVFDEVARDTQAVSDLQLWLLKQKQTQAWPSTKATADAVYALLLRGADKLASDALVTVSLGGKKIEPAQSEAGTGYYRERIPGPSITPSMGEKITVTKTDAGPAWGGVTWQYLQTIDKITPHEGTPLTLKKTLWKQINTSSGPTLVALDKTKLEPGDTLIARIELRTDRDMEFVHLKDQRGSGTEPVNVLSGYRWKNGLGYYESTRDTATHFFMDWLSAGTHVFEYPVRVQLRGVYESGIAEIQCMYAPEYNSHSASTTLVVE</sequence>
<keyword evidence="2" id="KW-0732">Signal</keyword>
<dbReference type="Gene3D" id="2.60.40.10">
    <property type="entry name" value="Immunoglobulins"/>
    <property type="match status" value="1"/>
</dbReference>